<accession>A0A6H2H4R3</accession>
<feature type="domain" description="AB hydrolase-1" evidence="6">
    <location>
        <begin position="68"/>
        <end position="305"/>
    </location>
</feature>
<evidence type="ECO:0000256" key="1">
    <source>
        <dbReference type="ARBA" id="ARBA00022679"/>
    </source>
</evidence>
<sequence length="361" mass="38988">MNRFKPLNRWCLVLLLGLTSLATQAQAAPYPAPVEGDFVLENFKFHTGEVMPALKLHYTTVGNPAGMPVLILHGTAGSGTGMLGAGFAGELFGKGQALDASQYFIILPDALGAGASSKPSDGLKAKFPNYNYADMVSAQYRLVTEKFKLKHLRLVLGNSMGGMQTWNWGTTYPDFMDALVPMAATPMPMSGRNWMMRRLIIDSIRTDPTWQGGNYIQQPASLQFASVFFGIGTSGGSQALQRLAPTAERADALLDGRLSAASKADANDNLYQWESSRDFDPVSVLNRIKAPLLAINSADDERNPPELGVMETTLARIPGAKLFLIPASSQTAGHGTTMQAKWWQGELKKLLTSAPVLAPSH</sequence>
<dbReference type="EC" id="2.3.1.31" evidence="7"/>
<feature type="signal peptide" evidence="5">
    <location>
        <begin position="1"/>
        <end position="27"/>
    </location>
</feature>
<feature type="active site" evidence="4">
    <location>
        <position position="334"/>
    </location>
</feature>
<gene>
    <name evidence="7" type="primary">metXA_1</name>
    <name evidence="7" type="ORF">HC248_00123</name>
</gene>
<evidence type="ECO:0000256" key="3">
    <source>
        <dbReference type="ARBA" id="ARBA00023315"/>
    </source>
</evidence>
<dbReference type="RefSeq" id="WP_168920795.1">
    <property type="nucleotide sequence ID" value="NZ_CP051461.1"/>
</dbReference>
<evidence type="ECO:0000313" key="8">
    <source>
        <dbReference type="Proteomes" id="UP000502041"/>
    </source>
</evidence>
<feature type="active site" description="Nucleophile" evidence="4">
    <location>
        <position position="159"/>
    </location>
</feature>
<evidence type="ECO:0000259" key="6">
    <source>
        <dbReference type="Pfam" id="PF00561"/>
    </source>
</evidence>
<dbReference type="AlphaFoldDB" id="A0A6H2H4R3"/>
<dbReference type="PRINTS" id="PR00111">
    <property type="entry name" value="ABHYDROLASE"/>
</dbReference>
<dbReference type="NCBIfam" id="NF005071">
    <property type="entry name" value="PRK06489.1"/>
    <property type="match status" value="1"/>
</dbReference>
<dbReference type="InterPro" id="IPR008220">
    <property type="entry name" value="HAT_MetX-like"/>
</dbReference>
<keyword evidence="3 7" id="KW-0012">Acyltransferase</keyword>
<organism evidence="7 8">
    <name type="scientific">Polaromonas vacuolata</name>
    <dbReference type="NCBI Taxonomy" id="37448"/>
    <lineage>
        <taxon>Bacteria</taxon>
        <taxon>Pseudomonadati</taxon>
        <taxon>Pseudomonadota</taxon>
        <taxon>Betaproteobacteria</taxon>
        <taxon>Burkholderiales</taxon>
        <taxon>Comamonadaceae</taxon>
        <taxon>Polaromonas</taxon>
    </lineage>
</organism>
<reference evidence="7 8" key="1">
    <citation type="submission" date="2020-04" db="EMBL/GenBank/DDBJ databases">
        <title>Complete genome of a Psychrophilic, Marine, Gas Vacuolate Bacterium Polaromonas vacuolata KCTC 22033T.</title>
        <authorList>
            <person name="Hwang K."/>
            <person name="Kim K.M."/>
        </authorList>
    </citation>
    <scope>NUCLEOTIDE SEQUENCE [LARGE SCALE GENOMIC DNA]</scope>
    <source>
        <strain evidence="7 8">KCTC 22033</strain>
    </source>
</reference>
<feature type="active site" evidence="4">
    <location>
        <position position="300"/>
    </location>
</feature>
<dbReference type="GO" id="GO:0004414">
    <property type="term" value="F:homoserine O-acetyltransferase activity"/>
    <property type="evidence" value="ECO:0007669"/>
    <property type="project" value="UniProtKB-EC"/>
</dbReference>
<dbReference type="GO" id="GO:0009092">
    <property type="term" value="P:homoserine metabolic process"/>
    <property type="evidence" value="ECO:0007669"/>
    <property type="project" value="TreeGrafter"/>
</dbReference>
<protein>
    <submittedName>
        <fullName evidence="7">Homoserine O-acetyltransferase</fullName>
        <ecNumber evidence="7">2.3.1.31</ecNumber>
    </submittedName>
</protein>
<dbReference type="PANTHER" id="PTHR32268:SF11">
    <property type="entry name" value="HOMOSERINE O-ACETYLTRANSFERASE"/>
    <property type="match status" value="1"/>
</dbReference>
<dbReference type="SUPFAM" id="SSF53474">
    <property type="entry name" value="alpha/beta-Hydrolases"/>
    <property type="match status" value="1"/>
</dbReference>
<proteinExistence type="predicted"/>
<keyword evidence="1 7" id="KW-0808">Transferase</keyword>
<keyword evidence="2" id="KW-0028">Amino-acid biosynthesis</keyword>
<keyword evidence="5" id="KW-0732">Signal</keyword>
<evidence type="ECO:0000256" key="2">
    <source>
        <dbReference type="ARBA" id="ARBA00023167"/>
    </source>
</evidence>
<evidence type="ECO:0000313" key="7">
    <source>
        <dbReference type="EMBL" id="QJC54861.1"/>
    </source>
</evidence>
<feature type="chain" id="PRO_5026112531" evidence="5">
    <location>
        <begin position="28"/>
        <end position="361"/>
    </location>
</feature>
<dbReference type="Gene3D" id="3.40.50.1820">
    <property type="entry name" value="alpha/beta hydrolase"/>
    <property type="match status" value="1"/>
</dbReference>
<dbReference type="InterPro" id="IPR000073">
    <property type="entry name" value="AB_hydrolase_1"/>
</dbReference>
<dbReference type="GO" id="GO:0009086">
    <property type="term" value="P:methionine biosynthetic process"/>
    <property type="evidence" value="ECO:0007669"/>
    <property type="project" value="UniProtKB-KW"/>
</dbReference>
<dbReference type="InterPro" id="IPR029058">
    <property type="entry name" value="AB_hydrolase_fold"/>
</dbReference>
<keyword evidence="8" id="KW-1185">Reference proteome</keyword>
<dbReference type="EMBL" id="CP051461">
    <property type="protein sequence ID" value="QJC54861.1"/>
    <property type="molecule type" value="Genomic_DNA"/>
</dbReference>
<dbReference type="PANTHER" id="PTHR32268">
    <property type="entry name" value="HOMOSERINE O-ACETYLTRANSFERASE"/>
    <property type="match status" value="1"/>
</dbReference>
<dbReference type="KEGG" id="pvac:HC248_00123"/>
<keyword evidence="2" id="KW-0486">Methionine biosynthesis</keyword>
<dbReference type="Proteomes" id="UP000502041">
    <property type="component" value="Chromosome"/>
</dbReference>
<evidence type="ECO:0000256" key="4">
    <source>
        <dbReference type="PIRSR" id="PIRSR000443-1"/>
    </source>
</evidence>
<evidence type="ECO:0000256" key="5">
    <source>
        <dbReference type="SAM" id="SignalP"/>
    </source>
</evidence>
<name>A0A6H2H4R3_9BURK</name>
<dbReference type="Pfam" id="PF00561">
    <property type="entry name" value="Abhydrolase_1"/>
    <property type="match status" value="1"/>
</dbReference>
<dbReference type="PIRSF" id="PIRSF000443">
    <property type="entry name" value="Homoser_Ac_trans"/>
    <property type="match status" value="1"/>
</dbReference>